<feature type="domain" description="Methyl-accepting transducer" evidence="10">
    <location>
        <begin position="294"/>
        <end position="530"/>
    </location>
</feature>
<evidence type="ECO:0000259" key="10">
    <source>
        <dbReference type="PROSITE" id="PS50111"/>
    </source>
</evidence>
<organism evidence="12 13">
    <name type="scientific">Brevibacillus panacihumi</name>
    <dbReference type="NCBI Taxonomy" id="497735"/>
    <lineage>
        <taxon>Bacteria</taxon>
        <taxon>Bacillati</taxon>
        <taxon>Bacillota</taxon>
        <taxon>Bacilli</taxon>
        <taxon>Bacillales</taxon>
        <taxon>Paenibacillaceae</taxon>
        <taxon>Brevibacillus</taxon>
    </lineage>
</organism>
<dbReference type="GO" id="GO:0005886">
    <property type="term" value="C:plasma membrane"/>
    <property type="evidence" value="ECO:0007669"/>
    <property type="project" value="UniProtKB-SubCell"/>
</dbReference>
<sequence>MKFHLRSMRTKLIILCLLILLIPTIFIGITTYEVSTSKLDQAGKEQLKHSVKMAIALINVMNEQVEAGNMTLEEAQERVRVELLGVKGADNKRPINEDYTVGETGYLWAVNQDQISVMDPANEGTDLTEVKTEDGVMIGHEIVTIGANGGGYLAYMWKAAKSDSLEMKVNYVEKAPHWGWTIGAGAYLSEFNSGAKEILNIVIVIALIAIIVGSAIAALFSKRFTGPIILIAQKLNAVAEGDLTIDEVSIRSKDEVGKLAKDFNHMIQNMRHLIKEMHASADKVAVSSNELTASSEQTSKASEQIASDIQESANGAEEQQAALQKASVSLGEISIGMQRIAETSSTIAHSSEETMETANLGGQAVQKTVEQMNSIRDSVHQSDAVIKLLNKRTQQIEEMLHAISDISAQTNLLALNAAIEAARAGEHGRGFSVVAEEVRKLADQSSQSTSQIALLIEEIQKDMDQTIITMSKVKEEVGSGIEVANETEKRFDGILSLTTQITQQIEELASVSQQISASMQEVTASVENVSAISRQSSMHSQSIASAAEEQLASMEEVSGLSAHLASMSDEMQKLTQKFRF</sequence>
<dbReference type="Gene3D" id="3.30.450.20">
    <property type="entry name" value="PAS domain"/>
    <property type="match status" value="1"/>
</dbReference>
<evidence type="ECO:0000256" key="1">
    <source>
        <dbReference type="ARBA" id="ARBA00004651"/>
    </source>
</evidence>
<dbReference type="GO" id="GO:0007165">
    <property type="term" value="P:signal transduction"/>
    <property type="evidence" value="ECO:0007669"/>
    <property type="project" value="UniProtKB-KW"/>
</dbReference>
<dbReference type="SMART" id="SM00304">
    <property type="entry name" value="HAMP"/>
    <property type="match status" value="1"/>
</dbReference>
<evidence type="ECO:0000313" key="13">
    <source>
        <dbReference type="Proteomes" id="UP000281915"/>
    </source>
</evidence>
<dbReference type="AlphaFoldDB" id="A0A3M8DF41"/>
<dbReference type="CDD" id="cd11386">
    <property type="entry name" value="MCP_signal"/>
    <property type="match status" value="1"/>
</dbReference>
<dbReference type="InterPro" id="IPR003660">
    <property type="entry name" value="HAMP_dom"/>
</dbReference>
<evidence type="ECO:0000259" key="11">
    <source>
        <dbReference type="PROSITE" id="PS50885"/>
    </source>
</evidence>
<keyword evidence="4 9" id="KW-1133">Transmembrane helix</keyword>
<protein>
    <submittedName>
        <fullName evidence="12">Methyl-accepting chemotaxis protein</fullName>
    </submittedName>
</protein>
<dbReference type="Gene3D" id="6.10.340.10">
    <property type="match status" value="1"/>
</dbReference>
<dbReference type="CDD" id="cd06225">
    <property type="entry name" value="HAMP"/>
    <property type="match status" value="1"/>
</dbReference>
<comment type="subcellular location">
    <subcellularLocation>
        <location evidence="1">Cell membrane</location>
        <topology evidence="1">Multi-pass membrane protein</topology>
    </subcellularLocation>
</comment>
<dbReference type="PANTHER" id="PTHR32089:SF114">
    <property type="entry name" value="METHYL-ACCEPTING CHEMOTAXIS PROTEIN MCPB"/>
    <property type="match status" value="1"/>
</dbReference>
<dbReference type="InterPro" id="IPR033480">
    <property type="entry name" value="sCache_2"/>
</dbReference>
<dbReference type="Pfam" id="PF00672">
    <property type="entry name" value="HAMP"/>
    <property type="match status" value="1"/>
</dbReference>
<evidence type="ECO:0000256" key="6">
    <source>
        <dbReference type="ARBA" id="ARBA00023224"/>
    </source>
</evidence>
<keyword evidence="3 9" id="KW-0812">Transmembrane</keyword>
<evidence type="ECO:0000256" key="7">
    <source>
        <dbReference type="ARBA" id="ARBA00029447"/>
    </source>
</evidence>
<evidence type="ECO:0000313" key="12">
    <source>
        <dbReference type="EMBL" id="RNB86209.1"/>
    </source>
</evidence>
<accession>A0A3M8DF41</accession>
<feature type="transmembrane region" description="Helical" evidence="9">
    <location>
        <begin position="198"/>
        <end position="220"/>
    </location>
</feature>
<comment type="similarity">
    <text evidence="7">Belongs to the methyl-accepting chemotaxis (MCP) protein family.</text>
</comment>
<dbReference type="Pfam" id="PF00015">
    <property type="entry name" value="MCPsignal"/>
    <property type="match status" value="1"/>
</dbReference>
<dbReference type="Pfam" id="PF17200">
    <property type="entry name" value="sCache_2"/>
    <property type="match status" value="1"/>
</dbReference>
<evidence type="ECO:0000256" key="9">
    <source>
        <dbReference type="SAM" id="Phobius"/>
    </source>
</evidence>
<dbReference type="EMBL" id="RHHT01000002">
    <property type="protein sequence ID" value="RNB86209.1"/>
    <property type="molecule type" value="Genomic_DNA"/>
</dbReference>
<dbReference type="SUPFAM" id="SSF58104">
    <property type="entry name" value="Methyl-accepting chemotaxis protein (MCP) signaling domain"/>
    <property type="match status" value="1"/>
</dbReference>
<evidence type="ECO:0000256" key="5">
    <source>
        <dbReference type="ARBA" id="ARBA00023136"/>
    </source>
</evidence>
<reference evidence="12 13" key="1">
    <citation type="submission" date="2018-10" db="EMBL/GenBank/DDBJ databases">
        <title>Phylogenomics of Brevibacillus.</title>
        <authorList>
            <person name="Dunlap C."/>
        </authorList>
    </citation>
    <scope>NUCLEOTIDE SEQUENCE [LARGE SCALE GENOMIC DNA]</scope>
    <source>
        <strain evidence="12 13">JCM 15085</strain>
    </source>
</reference>
<dbReference type="InterPro" id="IPR004089">
    <property type="entry name" value="MCPsignal_dom"/>
</dbReference>
<keyword evidence="5 9" id="KW-0472">Membrane</keyword>
<dbReference type="Gene3D" id="1.10.287.950">
    <property type="entry name" value="Methyl-accepting chemotaxis protein"/>
    <property type="match status" value="1"/>
</dbReference>
<keyword evidence="2" id="KW-1003">Cell membrane</keyword>
<evidence type="ECO:0000256" key="4">
    <source>
        <dbReference type="ARBA" id="ARBA00022989"/>
    </source>
</evidence>
<name>A0A3M8DF41_9BACL</name>
<dbReference type="SMART" id="SM01049">
    <property type="entry name" value="Cache_2"/>
    <property type="match status" value="1"/>
</dbReference>
<evidence type="ECO:0000256" key="3">
    <source>
        <dbReference type="ARBA" id="ARBA00022692"/>
    </source>
</evidence>
<dbReference type="PROSITE" id="PS50111">
    <property type="entry name" value="CHEMOTAXIS_TRANSDUC_2"/>
    <property type="match status" value="1"/>
</dbReference>
<dbReference type="Proteomes" id="UP000281915">
    <property type="component" value="Unassembled WGS sequence"/>
</dbReference>
<dbReference type="SMART" id="SM00283">
    <property type="entry name" value="MA"/>
    <property type="match status" value="1"/>
</dbReference>
<dbReference type="PANTHER" id="PTHR32089">
    <property type="entry name" value="METHYL-ACCEPTING CHEMOTAXIS PROTEIN MCPB"/>
    <property type="match status" value="1"/>
</dbReference>
<proteinExistence type="inferred from homology"/>
<evidence type="ECO:0000256" key="8">
    <source>
        <dbReference type="PROSITE-ProRule" id="PRU00284"/>
    </source>
</evidence>
<feature type="domain" description="HAMP" evidence="11">
    <location>
        <begin position="222"/>
        <end position="275"/>
    </location>
</feature>
<evidence type="ECO:0000256" key="2">
    <source>
        <dbReference type="ARBA" id="ARBA00022475"/>
    </source>
</evidence>
<gene>
    <name evidence="12" type="ORF">EDM58_01270</name>
</gene>
<keyword evidence="6 8" id="KW-0807">Transducer</keyword>
<dbReference type="PROSITE" id="PS50885">
    <property type="entry name" value="HAMP"/>
    <property type="match status" value="1"/>
</dbReference>
<comment type="caution">
    <text evidence="12">The sequence shown here is derived from an EMBL/GenBank/DDBJ whole genome shotgun (WGS) entry which is preliminary data.</text>
</comment>